<feature type="transmembrane region" description="Helical" evidence="1">
    <location>
        <begin position="39"/>
        <end position="58"/>
    </location>
</feature>
<dbReference type="EMBL" id="JBEVCJ010000196">
    <property type="protein sequence ID" value="MET1257686.1"/>
    <property type="molecule type" value="Genomic_DNA"/>
</dbReference>
<keyword evidence="1" id="KW-0812">Transmembrane</keyword>
<feature type="non-terminal residue" evidence="2">
    <location>
        <position position="1"/>
    </location>
</feature>
<gene>
    <name evidence="2" type="ORF">ABVT43_21320</name>
</gene>
<dbReference type="RefSeq" id="WP_353898265.1">
    <property type="nucleotide sequence ID" value="NZ_JBEVCJ010000196.1"/>
</dbReference>
<organism evidence="2 3">
    <name type="scientific">Aliikangiella maris</name>
    <dbReference type="NCBI Taxonomy" id="3162458"/>
    <lineage>
        <taxon>Bacteria</taxon>
        <taxon>Pseudomonadati</taxon>
        <taxon>Pseudomonadota</taxon>
        <taxon>Gammaproteobacteria</taxon>
        <taxon>Oceanospirillales</taxon>
        <taxon>Pleioneaceae</taxon>
        <taxon>Aliikangiella</taxon>
    </lineage>
</organism>
<keyword evidence="1" id="KW-0472">Membrane</keyword>
<sequence>LSTVLPLKGKQATTLYPLVTSLKPPQRGGLEGRDKLLKAACRCTVGLVFWFLAVLLWWL</sequence>
<dbReference type="Proteomes" id="UP001548189">
    <property type="component" value="Unassembled WGS sequence"/>
</dbReference>
<reference evidence="2 3" key="1">
    <citation type="submission" date="2024-06" db="EMBL/GenBank/DDBJ databases">
        <authorList>
            <person name="Li F."/>
        </authorList>
    </citation>
    <scope>NUCLEOTIDE SEQUENCE [LARGE SCALE GENOMIC DNA]</scope>
    <source>
        <strain evidence="2 3">GXAS 311</strain>
    </source>
</reference>
<comment type="caution">
    <text evidence="2">The sequence shown here is derived from an EMBL/GenBank/DDBJ whole genome shotgun (WGS) entry which is preliminary data.</text>
</comment>
<proteinExistence type="predicted"/>
<keyword evidence="3" id="KW-1185">Reference proteome</keyword>
<protein>
    <submittedName>
        <fullName evidence="2">Uncharacterized protein</fullName>
    </submittedName>
</protein>
<evidence type="ECO:0000256" key="1">
    <source>
        <dbReference type="SAM" id="Phobius"/>
    </source>
</evidence>
<evidence type="ECO:0000313" key="2">
    <source>
        <dbReference type="EMBL" id="MET1257686.1"/>
    </source>
</evidence>
<accession>A0ABV2C0H3</accession>
<keyword evidence="1" id="KW-1133">Transmembrane helix</keyword>
<name>A0ABV2C0H3_9GAMM</name>
<evidence type="ECO:0000313" key="3">
    <source>
        <dbReference type="Proteomes" id="UP001548189"/>
    </source>
</evidence>